<keyword evidence="14" id="KW-1185">Reference proteome</keyword>
<dbReference type="InterPro" id="IPR003439">
    <property type="entry name" value="ABC_transporter-like_ATP-bd"/>
</dbReference>
<feature type="compositionally biased region" description="Low complexity" evidence="9">
    <location>
        <begin position="374"/>
        <end position="386"/>
    </location>
</feature>
<feature type="transmembrane region" description="Helical" evidence="10">
    <location>
        <begin position="243"/>
        <end position="261"/>
    </location>
</feature>
<keyword evidence="8 10" id="KW-0472">Membrane</keyword>
<dbReference type="GO" id="GO:0005524">
    <property type="term" value="F:ATP binding"/>
    <property type="evidence" value="ECO:0007669"/>
    <property type="project" value="UniProtKB-KW"/>
</dbReference>
<dbReference type="InterPro" id="IPR011527">
    <property type="entry name" value="ABC1_TM_dom"/>
</dbReference>
<comment type="subcellular location">
    <subcellularLocation>
        <location evidence="1">Cell membrane</location>
        <topology evidence="1">Multi-pass membrane protein</topology>
    </subcellularLocation>
</comment>
<dbReference type="PANTHER" id="PTHR43394">
    <property type="entry name" value="ATP-DEPENDENT PERMEASE MDL1, MITOCHONDRIAL"/>
    <property type="match status" value="1"/>
</dbReference>
<keyword evidence="3" id="KW-1003">Cell membrane</keyword>
<dbReference type="Pfam" id="PF00664">
    <property type="entry name" value="ABC_membrane"/>
    <property type="match status" value="1"/>
</dbReference>
<feature type="transmembrane region" description="Helical" evidence="10">
    <location>
        <begin position="53"/>
        <end position="74"/>
    </location>
</feature>
<feature type="domain" description="ABC transporter" evidence="11">
    <location>
        <begin position="399"/>
        <end position="637"/>
    </location>
</feature>
<dbReference type="Gene3D" id="1.20.1560.10">
    <property type="entry name" value="ABC transporter type 1, transmembrane domain"/>
    <property type="match status" value="1"/>
</dbReference>
<dbReference type="InterPro" id="IPR003593">
    <property type="entry name" value="AAA+_ATPase"/>
</dbReference>
<evidence type="ECO:0000259" key="12">
    <source>
        <dbReference type="PROSITE" id="PS50929"/>
    </source>
</evidence>
<sequence length="653" mass="73332">MKTIFTHYLKPFYTRMVYGFLIKFTGALMDLFLPWILAYMIDSVIPSRNRTNIYLWGVGMITCSILAVVFNIIANRMASKVSSEATEVIRYDLFHAISYLSSTQTDRFTKPSLISRLTSDTYNVHNMIGRMQRLGIRGPIIIIGGIGITLTLDPVLSFILICILPFITILMIQVTKKSIPLYTKLQMSTDSFIRDVREAINGMRVIKALSKGNYEKDKFNIYNSQVTDDEKKASTTMALVNPYMNLLLNIGLILVIVIGAWRVNEGLTQVGKILAFLTYFTIILNTMLNISRMFILFSKAAASADRIMEVIDCEDLDMDMDEKTETSSITQVDIRTIDITNWHTHSNSTDVENDKFIVFDHVWFSYQTPEQAESGSSSDHNPSSNGQPINIGRGQNFAKQFANLTTSKAKEYAFSTTVDDSYSLQDINFTMKKGDTLGIIGATGSGKSTILQLLLRFYSPTKGTIYINGNNIKDMTLKSLRQMYGIVFQNDILFQDTILENIRLGRDLSQEDIEEAMAYSMADEFAADLHSSLTIKGANLSGGQKQRLLIARALAAKPEILLLDDSSSALDYKTDALLRGQLREHFSDTTKIIVAQRISSIMHAEKILVLDDGKIIDSGTHDQLLSRCTIYQDISKSQMGEKKKANNLEGRES</sequence>
<evidence type="ECO:0000256" key="10">
    <source>
        <dbReference type="SAM" id="Phobius"/>
    </source>
</evidence>
<dbReference type="AlphaFoldDB" id="A0A1M7EQS3"/>
<keyword evidence="5" id="KW-0547">Nucleotide-binding</keyword>
<dbReference type="InterPro" id="IPR036640">
    <property type="entry name" value="ABC1_TM_sf"/>
</dbReference>
<dbReference type="SUPFAM" id="SSF52540">
    <property type="entry name" value="P-loop containing nucleoside triphosphate hydrolases"/>
    <property type="match status" value="1"/>
</dbReference>
<dbReference type="STRING" id="1120996.SAMN02746066_00136"/>
<evidence type="ECO:0000256" key="3">
    <source>
        <dbReference type="ARBA" id="ARBA00022475"/>
    </source>
</evidence>
<dbReference type="SUPFAM" id="SSF90123">
    <property type="entry name" value="ABC transporter transmembrane region"/>
    <property type="match status" value="1"/>
</dbReference>
<dbReference type="CDD" id="cd18548">
    <property type="entry name" value="ABC_6TM_Tm287_like"/>
    <property type="match status" value="1"/>
</dbReference>
<dbReference type="InterPro" id="IPR039421">
    <property type="entry name" value="Type_1_exporter"/>
</dbReference>
<keyword evidence="2" id="KW-0813">Transport</keyword>
<evidence type="ECO:0000256" key="6">
    <source>
        <dbReference type="ARBA" id="ARBA00022840"/>
    </source>
</evidence>
<keyword evidence="6" id="KW-0067">ATP-binding</keyword>
<name>A0A1M7EQS3_9FIRM</name>
<feature type="domain" description="ABC transmembrane type-1" evidence="12">
    <location>
        <begin position="19"/>
        <end position="299"/>
    </location>
</feature>
<evidence type="ECO:0000256" key="4">
    <source>
        <dbReference type="ARBA" id="ARBA00022692"/>
    </source>
</evidence>
<dbReference type="GO" id="GO:0015421">
    <property type="term" value="F:ABC-type oligopeptide transporter activity"/>
    <property type="evidence" value="ECO:0007669"/>
    <property type="project" value="TreeGrafter"/>
</dbReference>
<feature type="region of interest" description="Disordered" evidence="9">
    <location>
        <begin position="371"/>
        <end position="392"/>
    </location>
</feature>
<evidence type="ECO:0000256" key="8">
    <source>
        <dbReference type="ARBA" id="ARBA00023136"/>
    </source>
</evidence>
<evidence type="ECO:0000256" key="7">
    <source>
        <dbReference type="ARBA" id="ARBA00022989"/>
    </source>
</evidence>
<evidence type="ECO:0000256" key="2">
    <source>
        <dbReference type="ARBA" id="ARBA00022448"/>
    </source>
</evidence>
<dbReference type="EMBL" id="FRCP01000005">
    <property type="protein sequence ID" value="SHL94162.1"/>
    <property type="molecule type" value="Genomic_DNA"/>
</dbReference>
<protein>
    <submittedName>
        <fullName evidence="13">ABC-type multidrug transport system, ATPase and permease component</fullName>
    </submittedName>
</protein>
<feature type="transmembrane region" description="Helical" evidence="10">
    <location>
        <begin position="273"/>
        <end position="290"/>
    </location>
</feature>
<dbReference type="FunFam" id="3.40.50.300:FF:000854">
    <property type="entry name" value="Multidrug ABC transporter ATP-binding protein"/>
    <property type="match status" value="1"/>
</dbReference>
<feature type="transmembrane region" description="Helical" evidence="10">
    <location>
        <begin position="20"/>
        <end position="41"/>
    </location>
</feature>
<accession>A0A1M7EQS3</accession>
<dbReference type="PROSITE" id="PS00211">
    <property type="entry name" value="ABC_TRANSPORTER_1"/>
    <property type="match status" value="1"/>
</dbReference>
<organism evidence="13 14">
    <name type="scientific">Anaerosporobacter mobilis DSM 15930</name>
    <dbReference type="NCBI Taxonomy" id="1120996"/>
    <lineage>
        <taxon>Bacteria</taxon>
        <taxon>Bacillati</taxon>
        <taxon>Bacillota</taxon>
        <taxon>Clostridia</taxon>
        <taxon>Lachnospirales</taxon>
        <taxon>Lachnospiraceae</taxon>
        <taxon>Anaerosporobacter</taxon>
    </lineage>
</organism>
<keyword evidence="4 10" id="KW-0812">Transmembrane</keyword>
<dbReference type="GO" id="GO:0005886">
    <property type="term" value="C:plasma membrane"/>
    <property type="evidence" value="ECO:0007669"/>
    <property type="project" value="UniProtKB-SubCell"/>
</dbReference>
<dbReference type="Pfam" id="PF00005">
    <property type="entry name" value="ABC_tran"/>
    <property type="match status" value="1"/>
</dbReference>
<dbReference type="PROSITE" id="PS50893">
    <property type="entry name" value="ABC_TRANSPORTER_2"/>
    <property type="match status" value="1"/>
</dbReference>
<feature type="transmembrane region" description="Helical" evidence="10">
    <location>
        <begin position="134"/>
        <end position="152"/>
    </location>
</feature>
<evidence type="ECO:0000313" key="14">
    <source>
        <dbReference type="Proteomes" id="UP000184038"/>
    </source>
</evidence>
<dbReference type="PANTHER" id="PTHR43394:SF1">
    <property type="entry name" value="ATP-BINDING CASSETTE SUB-FAMILY B MEMBER 10, MITOCHONDRIAL"/>
    <property type="match status" value="1"/>
</dbReference>
<dbReference type="PROSITE" id="PS50929">
    <property type="entry name" value="ABC_TM1F"/>
    <property type="match status" value="1"/>
</dbReference>
<evidence type="ECO:0000256" key="9">
    <source>
        <dbReference type="SAM" id="MobiDB-lite"/>
    </source>
</evidence>
<evidence type="ECO:0000256" key="5">
    <source>
        <dbReference type="ARBA" id="ARBA00022741"/>
    </source>
</evidence>
<gene>
    <name evidence="13" type="ORF">SAMN02746066_00136</name>
</gene>
<evidence type="ECO:0000256" key="1">
    <source>
        <dbReference type="ARBA" id="ARBA00004651"/>
    </source>
</evidence>
<dbReference type="GO" id="GO:0016887">
    <property type="term" value="F:ATP hydrolysis activity"/>
    <property type="evidence" value="ECO:0007669"/>
    <property type="project" value="InterPro"/>
</dbReference>
<dbReference type="Gene3D" id="3.40.50.300">
    <property type="entry name" value="P-loop containing nucleotide triphosphate hydrolases"/>
    <property type="match status" value="1"/>
</dbReference>
<evidence type="ECO:0000259" key="11">
    <source>
        <dbReference type="PROSITE" id="PS50893"/>
    </source>
</evidence>
<keyword evidence="7 10" id="KW-1133">Transmembrane helix</keyword>
<dbReference type="InterPro" id="IPR017871">
    <property type="entry name" value="ABC_transporter-like_CS"/>
</dbReference>
<dbReference type="Proteomes" id="UP000184038">
    <property type="component" value="Unassembled WGS sequence"/>
</dbReference>
<proteinExistence type="predicted"/>
<reference evidence="13 14" key="1">
    <citation type="submission" date="2016-11" db="EMBL/GenBank/DDBJ databases">
        <authorList>
            <person name="Jaros S."/>
            <person name="Januszkiewicz K."/>
            <person name="Wedrychowicz H."/>
        </authorList>
    </citation>
    <scope>NUCLEOTIDE SEQUENCE [LARGE SCALE GENOMIC DNA]</scope>
    <source>
        <strain evidence="13 14">DSM 15930</strain>
    </source>
</reference>
<evidence type="ECO:0000313" key="13">
    <source>
        <dbReference type="EMBL" id="SHL94162.1"/>
    </source>
</evidence>
<dbReference type="SMART" id="SM00382">
    <property type="entry name" value="AAA"/>
    <property type="match status" value="1"/>
</dbReference>
<feature type="transmembrane region" description="Helical" evidence="10">
    <location>
        <begin position="158"/>
        <end position="175"/>
    </location>
</feature>
<dbReference type="InterPro" id="IPR027417">
    <property type="entry name" value="P-loop_NTPase"/>
</dbReference>